<organism evidence="12">
    <name type="scientific">Tanacetum cinerariifolium</name>
    <name type="common">Dalmatian daisy</name>
    <name type="synonym">Chrysanthemum cinerariifolium</name>
    <dbReference type="NCBI Taxonomy" id="118510"/>
    <lineage>
        <taxon>Eukaryota</taxon>
        <taxon>Viridiplantae</taxon>
        <taxon>Streptophyta</taxon>
        <taxon>Embryophyta</taxon>
        <taxon>Tracheophyta</taxon>
        <taxon>Spermatophyta</taxon>
        <taxon>Magnoliopsida</taxon>
        <taxon>eudicotyledons</taxon>
        <taxon>Gunneridae</taxon>
        <taxon>Pentapetalae</taxon>
        <taxon>asterids</taxon>
        <taxon>campanulids</taxon>
        <taxon>Asterales</taxon>
        <taxon>Asteraceae</taxon>
        <taxon>Asteroideae</taxon>
        <taxon>Anthemideae</taxon>
        <taxon>Anthemidinae</taxon>
        <taxon>Tanacetum</taxon>
    </lineage>
</organism>
<dbReference type="Pfam" id="PF01061">
    <property type="entry name" value="ABC2_membrane"/>
    <property type="match status" value="2"/>
</dbReference>
<dbReference type="GO" id="GO:0005886">
    <property type="term" value="C:plasma membrane"/>
    <property type="evidence" value="ECO:0007669"/>
    <property type="project" value="UniProtKB-ARBA"/>
</dbReference>
<reference evidence="12" key="1">
    <citation type="journal article" date="2019" name="Sci. Rep.">
        <title>Draft genome of Tanacetum cinerariifolium, the natural source of mosquito coil.</title>
        <authorList>
            <person name="Yamashiro T."/>
            <person name="Shiraishi A."/>
            <person name="Satake H."/>
            <person name="Nakayama K."/>
        </authorList>
    </citation>
    <scope>NUCLEOTIDE SEQUENCE</scope>
</reference>
<feature type="transmembrane region" description="Helical" evidence="10">
    <location>
        <begin position="1274"/>
        <end position="1292"/>
    </location>
</feature>
<dbReference type="FunFam" id="3.40.50.300:FF:000179">
    <property type="entry name" value="ABC transporter G family member 34"/>
    <property type="match status" value="1"/>
</dbReference>
<feature type="transmembrane region" description="Helical" evidence="10">
    <location>
        <begin position="545"/>
        <end position="567"/>
    </location>
</feature>
<evidence type="ECO:0000256" key="4">
    <source>
        <dbReference type="ARBA" id="ARBA00022692"/>
    </source>
</evidence>
<keyword evidence="5" id="KW-0677">Repeat</keyword>
<keyword evidence="8 10" id="KW-1133">Transmembrane helix</keyword>
<feature type="transmembrane region" description="Helical" evidence="10">
    <location>
        <begin position="1362"/>
        <end position="1381"/>
    </location>
</feature>
<protein>
    <submittedName>
        <fullName evidence="12">ABC transporter G family member 39-like isoform X1</fullName>
    </submittedName>
</protein>
<feature type="transmembrane region" description="Helical" evidence="10">
    <location>
        <begin position="1331"/>
        <end position="1350"/>
    </location>
</feature>
<proteinExistence type="inferred from homology"/>
<dbReference type="PROSITE" id="PS50893">
    <property type="entry name" value="ABC_TRANSPORTER_2"/>
    <property type="match status" value="2"/>
</dbReference>
<feature type="transmembrane region" description="Helical" evidence="10">
    <location>
        <begin position="690"/>
        <end position="710"/>
    </location>
</feature>
<dbReference type="InterPro" id="IPR013525">
    <property type="entry name" value="ABC2_TM"/>
</dbReference>
<sequence>MARYRRFALLTGQDTPPSKLAPIRIVRNGLDSIPFAVRLLPFRSWTPSLPRLDSFTSVTGLPPFRGWTPSLPQLDFLLFAAGPPLPWLDSSQPGIDMTNTYITKEERNKILIEVRDQHPPKRALQGHYKYKGRVGLDTPNVEIRYVNLSVEGEVEDAYVGHIPSLFNATCNSIKSALRFIGIVPTNKKNVKILESVSGIVKPSRFTLLLGPPGAGKTTFLLALAGKLDHALKVSGNVSYCGHQLSEFVPQRTCAYISPHNLHSGEMTVRETLDFSGRCLGIGPRNRMLKELLKREKQAGIEPDPDIDAFMKAIAVPGRETSLITDCIIKILGLETCADAMVGDQMIRGISGGEKKRVTTGEMLVGPARVLFMDEISNGLDSSTTFNIIKVLRQMVHIMDLTMVISLLQPDPETYKLFDDVILISEGQIVYQGPCQHVLEFLECMGFKCPERKGVADFLQEVTSRKDQEQYWYKTEQPYYYIPISEFTRAFKSFHIGQKLATDIRTPFDKSKTHPDALVKDKYGISNLDLLKVCFHKEWLLTKRNYGLYIFKIFQLTFMSLVALAVFFRTEMHAGSLEDGEMFFESLFFGLLIVMYNGMAELVLTIMRLPVFYKHRDSLLYPAWAFALPIWVLKIPLSLMESGIWVGLTYYTIGYAPDASRFFKQFLTFFAIHQMALSLFRVIAAVARTDVLANTVGVFTSLVILVLGGFVVSKNDTKPWVSWGFYASPMMYAQNALVLNEFLDKRWSAPNIYTQINASTVGEALLKSRGFFIKDYWFYVSIGVLIGFSCLFNMLFITALTFLNPITDTKAAIKEEVDVQNSFSELNQSKLYEGAKMGVKSTSEKNGSTFCCADRMERRGMVLAFQPLSLAFNHVSYFIDVPAEMKARGVKDNRLQLLKDVSGAFRAGILTALTGVSGAGKTTLMDVLAGRKTGGYIEGSIFLSVHESLLYSAWLRLSSDVNTKSRKMFVDELMELMELNCIRDALVGLPGVDGLSIEQRKRLTIAVELVANPSIIFLDEPTSGLDARAAAIVMRTVRNTVDTGRTVVCTIHQPSIDIFESFDELILMKMGGQIVYAGPLGQHSHKIIEYFEAISGVPRIRNGYNPATWVLEVTSSAAENQLNADFAEIYFNSSLYWGNQELIKEISTPLIGSKDLVFRTKYAQPFLVQFKACLWKQHWSYWRNLQYNVTRFVITVLTAAIFSVVFFNKGDKIEKLQDLVSMLGAFHSAVVFLGAINQNGVQPIVAVERTIFYRERAAGMYSSLPYALAQVTIESIYIACQTCIYVCLLYPTIGFQWTTAKFLWFYYYMLTSIIYFTMFGMMIISLTPSPQISAVIIYFFICLWNLFSGFIIPRPHIPIWSRWYYWGTPLSWTIYGLLTSQVGQQDFMFEVPGVGNITVEGFMKKEFGFEYDFLPIVAAAHIAWILLFFFIFVCGIKYLNFQQR</sequence>
<dbReference type="SMART" id="SM00382">
    <property type="entry name" value="AAA"/>
    <property type="match status" value="2"/>
</dbReference>
<evidence type="ECO:0000256" key="6">
    <source>
        <dbReference type="ARBA" id="ARBA00022741"/>
    </source>
</evidence>
<accession>A0A6L2JSV5</accession>
<feature type="transmembrane region" description="Helical" evidence="10">
    <location>
        <begin position="1218"/>
        <end position="1235"/>
    </location>
</feature>
<dbReference type="FunFam" id="3.40.50.300:FF:002615">
    <property type="entry name" value="ABC transporter"/>
    <property type="match status" value="1"/>
</dbReference>
<evidence type="ECO:0000256" key="5">
    <source>
        <dbReference type="ARBA" id="ARBA00022737"/>
    </source>
</evidence>
<dbReference type="Pfam" id="PF08370">
    <property type="entry name" value="PDR_assoc"/>
    <property type="match status" value="1"/>
</dbReference>
<evidence type="ECO:0000256" key="9">
    <source>
        <dbReference type="ARBA" id="ARBA00023136"/>
    </source>
</evidence>
<feature type="transmembrane region" description="Helical" evidence="10">
    <location>
        <begin position="1188"/>
        <end position="1206"/>
    </location>
</feature>
<evidence type="ECO:0000256" key="7">
    <source>
        <dbReference type="ARBA" id="ARBA00022840"/>
    </source>
</evidence>
<evidence type="ECO:0000313" key="12">
    <source>
        <dbReference type="EMBL" id="GEU38694.1"/>
    </source>
</evidence>
<dbReference type="InterPro" id="IPR027417">
    <property type="entry name" value="P-loop_NTPase"/>
</dbReference>
<evidence type="ECO:0000256" key="10">
    <source>
        <dbReference type="SAM" id="Phobius"/>
    </source>
</evidence>
<feature type="transmembrane region" description="Helical" evidence="10">
    <location>
        <begin position="1412"/>
        <end position="1438"/>
    </location>
</feature>
<keyword evidence="6" id="KW-0547">Nucleotide-binding</keyword>
<feature type="transmembrane region" description="Helical" evidence="10">
    <location>
        <begin position="587"/>
        <end position="606"/>
    </location>
</feature>
<dbReference type="EMBL" id="BKCJ010001083">
    <property type="protein sequence ID" value="GEU38694.1"/>
    <property type="molecule type" value="Genomic_DNA"/>
</dbReference>
<name>A0A6L2JSV5_TANCI</name>
<feature type="domain" description="ABC transporter" evidence="11">
    <location>
        <begin position="177"/>
        <end position="450"/>
    </location>
</feature>
<comment type="subcellular location">
    <subcellularLocation>
        <location evidence="1">Membrane</location>
        <topology evidence="1">Multi-pass membrane protein</topology>
    </subcellularLocation>
</comment>
<feature type="domain" description="ABC transporter" evidence="11">
    <location>
        <begin position="869"/>
        <end position="1095"/>
    </location>
</feature>
<dbReference type="GO" id="GO:0005524">
    <property type="term" value="F:ATP binding"/>
    <property type="evidence" value="ECO:0007669"/>
    <property type="project" value="UniProtKB-KW"/>
</dbReference>
<evidence type="ECO:0000259" key="11">
    <source>
        <dbReference type="PROSITE" id="PS50893"/>
    </source>
</evidence>
<feature type="transmembrane region" description="Helical" evidence="10">
    <location>
        <begin position="775"/>
        <end position="802"/>
    </location>
</feature>
<dbReference type="InterPro" id="IPR013581">
    <property type="entry name" value="PDR_assoc"/>
</dbReference>
<evidence type="ECO:0000256" key="3">
    <source>
        <dbReference type="ARBA" id="ARBA00022448"/>
    </source>
</evidence>
<keyword evidence="4 10" id="KW-0812">Transmembrane</keyword>
<keyword evidence="9 10" id="KW-0472">Membrane</keyword>
<evidence type="ECO:0000256" key="1">
    <source>
        <dbReference type="ARBA" id="ARBA00004141"/>
    </source>
</evidence>
<dbReference type="InterPro" id="IPR003593">
    <property type="entry name" value="AAA+_ATPase"/>
</dbReference>
<feature type="transmembrane region" description="Helical" evidence="10">
    <location>
        <begin position="618"/>
        <end position="645"/>
    </location>
</feature>
<dbReference type="GO" id="GO:0140359">
    <property type="term" value="F:ABC-type transporter activity"/>
    <property type="evidence" value="ECO:0007669"/>
    <property type="project" value="InterPro"/>
</dbReference>
<feature type="transmembrane region" description="Helical" evidence="10">
    <location>
        <begin position="1304"/>
        <end position="1325"/>
    </location>
</feature>
<gene>
    <name evidence="12" type="ORF">Tci_010672</name>
</gene>
<evidence type="ECO:0000256" key="2">
    <source>
        <dbReference type="ARBA" id="ARBA00006012"/>
    </source>
</evidence>
<feature type="transmembrane region" description="Helical" evidence="10">
    <location>
        <begin position="665"/>
        <end position="683"/>
    </location>
</feature>
<dbReference type="InterPro" id="IPR003439">
    <property type="entry name" value="ABC_transporter-like_ATP-bd"/>
</dbReference>
<keyword evidence="7" id="KW-0067">ATP-binding</keyword>
<comment type="similarity">
    <text evidence="2">Belongs to the ABC transporter superfamily. ABCG family. PDR (TC 3.A.1.205) subfamily.</text>
</comment>
<evidence type="ECO:0000256" key="8">
    <source>
        <dbReference type="ARBA" id="ARBA00022989"/>
    </source>
</evidence>
<dbReference type="SUPFAM" id="SSF52540">
    <property type="entry name" value="P-loop containing nucleoside triphosphate hydrolases"/>
    <property type="match status" value="2"/>
</dbReference>
<dbReference type="GO" id="GO:0016887">
    <property type="term" value="F:ATP hydrolysis activity"/>
    <property type="evidence" value="ECO:0007669"/>
    <property type="project" value="InterPro"/>
</dbReference>
<dbReference type="Pfam" id="PF19055">
    <property type="entry name" value="ABC2_membrane_7"/>
    <property type="match status" value="2"/>
</dbReference>
<dbReference type="Gene3D" id="3.40.50.300">
    <property type="entry name" value="P-loop containing nucleotide triphosphate hydrolases"/>
    <property type="match status" value="2"/>
</dbReference>
<keyword evidence="3" id="KW-0813">Transport</keyword>
<dbReference type="PANTHER" id="PTHR19241">
    <property type="entry name" value="ATP-BINDING CASSETTE TRANSPORTER"/>
    <property type="match status" value="1"/>
</dbReference>
<dbReference type="InterPro" id="IPR043926">
    <property type="entry name" value="ABCG_dom"/>
</dbReference>
<dbReference type="Pfam" id="PF00005">
    <property type="entry name" value="ABC_tran"/>
    <property type="match status" value="2"/>
</dbReference>
<comment type="caution">
    <text evidence="12">The sequence shown here is derived from an EMBL/GenBank/DDBJ whole genome shotgun (WGS) entry which is preliminary data.</text>
</comment>